<dbReference type="EMBL" id="FQXE01000007">
    <property type="protein sequence ID" value="SHI02769.1"/>
    <property type="molecule type" value="Genomic_DNA"/>
</dbReference>
<evidence type="ECO:0000313" key="1">
    <source>
        <dbReference type="EMBL" id="SHI02769.1"/>
    </source>
</evidence>
<organism evidence="1 2">
    <name type="scientific">Pollutimonas bauzanensis</name>
    <dbReference type="NCBI Taxonomy" id="658167"/>
    <lineage>
        <taxon>Bacteria</taxon>
        <taxon>Pseudomonadati</taxon>
        <taxon>Pseudomonadota</taxon>
        <taxon>Betaproteobacteria</taxon>
        <taxon>Burkholderiales</taxon>
        <taxon>Alcaligenaceae</taxon>
        <taxon>Pollutimonas</taxon>
    </lineage>
</organism>
<dbReference type="RefSeq" id="WP_073104003.1">
    <property type="nucleotide sequence ID" value="NZ_FQXE01000007.1"/>
</dbReference>
<sequence length="227" mass="24935">MSTFLGSGILALWLDVAPDLDKETDAWYVDEHLPERIDIGGYLRARRYHALQGAPAYLTLFEASTPMALASEGYLSLVKRISPQSQRIRAGFSNVVRNTFEVRKSVGRGIGGIMGSLRLTARDGASLASVSAMDMLMPRLLEQHGVVGAHWIQAAPEVRAGMDSVRAVGQQDRSADYALLVEATRAGEISRLREDLLSPARLEQMGWREDGFAIYGLLYEVSKDQAP</sequence>
<proteinExistence type="predicted"/>
<accession>A0A1M5XSN4</accession>
<evidence type="ECO:0000313" key="2">
    <source>
        <dbReference type="Proteomes" id="UP000184226"/>
    </source>
</evidence>
<reference evidence="1 2" key="1">
    <citation type="submission" date="2016-11" db="EMBL/GenBank/DDBJ databases">
        <authorList>
            <person name="Jaros S."/>
            <person name="Januszkiewicz K."/>
            <person name="Wedrychowicz H."/>
        </authorList>
    </citation>
    <scope>NUCLEOTIDE SEQUENCE [LARGE SCALE GENOMIC DNA]</scope>
    <source>
        <strain evidence="1 2">CGMCC 1.10190</strain>
    </source>
</reference>
<dbReference type="STRING" id="658167.SAMN04488135_107115"/>
<name>A0A1M5XSN4_9BURK</name>
<protein>
    <submittedName>
        <fullName evidence="1">Uncharacterized protein</fullName>
    </submittedName>
</protein>
<dbReference type="AlphaFoldDB" id="A0A1M5XSN4"/>
<dbReference type="Proteomes" id="UP000184226">
    <property type="component" value="Unassembled WGS sequence"/>
</dbReference>
<gene>
    <name evidence="1" type="ORF">SAMN04488135_107115</name>
</gene>
<keyword evidence="2" id="KW-1185">Reference proteome</keyword>